<reference evidence="2" key="1">
    <citation type="journal article" date="2017" name="Nat. Ecol. Evol.">
        <title>Genome expansion and lineage-specific genetic innovations in the forest pathogenic fungi Armillaria.</title>
        <authorList>
            <person name="Sipos G."/>
            <person name="Prasanna A.N."/>
            <person name="Walter M.C."/>
            <person name="O'Connor E."/>
            <person name="Balint B."/>
            <person name="Krizsan K."/>
            <person name="Kiss B."/>
            <person name="Hess J."/>
            <person name="Varga T."/>
            <person name="Slot J."/>
            <person name="Riley R."/>
            <person name="Boka B."/>
            <person name="Rigling D."/>
            <person name="Barry K."/>
            <person name="Lee J."/>
            <person name="Mihaltcheva S."/>
            <person name="LaButti K."/>
            <person name="Lipzen A."/>
            <person name="Waldron R."/>
            <person name="Moloney N.M."/>
            <person name="Sperisen C."/>
            <person name="Kredics L."/>
            <person name="Vagvoelgyi C."/>
            <person name="Patrignani A."/>
            <person name="Fitzpatrick D."/>
            <person name="Nagy I."/>
            <person name="Doyle S."/>
            <person name="Anderson J.B."/>
            <person name="Grigoriev I.V."/>
            <person name="Gueldener U."/>
            <person name="Muensterkoetter M."/>
            <person name="Nagy L.G."/>
        </authorList>
    </citation>
    <scope>NUCLEOTIDE SEQUENCE [LARGE SCALE GENOMIC DNA]</scope>
    <source>
        <strain evidence="2">C18/9</strain>
    </source>
</reference>
<sequence length="423" mass="48212">MPELPQEIIDEIIDELRSSKSTTIADLKSCSLVSRAFVPRTRGYMFRSVELRTCRDCERFLDMCRLSSMNAVPVPPVIVALHLTPSQRDPCRMETNAALVEILTTYLRNLRHLTIQGWSFPITPSDCIHAFTNYPFTSLALQCVTFHAFCDVIAFIKAFPTLRHLTLLNVEVRKSFFVELERCFPAVSCPLRLESLSVSQRFPSIYESLVLKSNIMTVSRVRRLALCLHSGGDRDSAQQIISQGAETLEHLHLMFGSFSEYPSPLNYISRVSDTRHYTVDDIPDLSQYLNLPRLRQLDITPFILEYGTTNFGQMGTWIEHLRQAGSVLENVNLRVRLGHETDVYDSVWSKLAAILSLTQIRALSIYAFLHEGLLASMNVDNARAKIESHFSHLHHRRVRVTVAMKGSKDMKNHMLQVFSSATY</sequence>
<dbReference type="EMBL" id="FUEG01000019">
    <property type="protein sequence ID" value="SJL13235.1"/>
    <property type="molecule type" value="Genomic_DNA"/>
</dbReference>
<dbReference type="Proteomes" id="UP000219338">
    <property type="component" value="Unassembled WGS sequence"/>
</dbReference>
<accession>A0A284RWW6</accession>
<evidence type="ECO:0000313" key="1">
    <source>
        <dbReference type="EMBL" id="SJL13235.1"/>
    </source>
</evidence>
<dbReference type="SUPFAM" id="SSF52047">
    <property type="entry name" value="RNI-like"/>
    <property type="match status" value="1"/>
</dbReference>
<name>A0A284RWW6_ARMOS</name>
<evidence type="ECO:0000313" key="2">
    <source>
        <dbReference type="Proteomes" id="UP000219338"/>
    </source>
</evidence>
<dbReference type="OMA" id="CRMETNA"/>
<dbReference type="InterPro" id="IPR032675">
    <property type="entry name" value="LRR_dom_sf"/>
</dbReference>
<evidence type="ECO:0008006" key="3">
    <source>
        <dbReference type="Google" id="ProtNLM"/>
    </source>
</evidence>
<proteinExistence type="predicted"/>
<keyword evidence="2" id="KW-1185">Reference proteome</keyword>
<dbReference type="AlphaFoldDB" id="A0A284RWW6"/>
<organism evidence="1 2">
    <name type="scientific">Armillaria ostoyae</name>
    <name type="common">Armillaria root rot fungus</name>
    <dbReference type="NCBI Taxonomy" id="47428"/>
    <lineage>
        <taxon>Eukaryota</taxon>
        <taxon>Fungi</taxon>
        <taxon>Dikarya</taxon>
        <taxon>Basidiomycota</taxon>
        <taxon>Agaricomycotina</taxon>
        <taxon>Agaricomycetes</taxon>
        <taxon>Agaricomycetidae</taxon>
        <taxon>Agaricales</taxon>
        <taxon>Marasmiineae</taxon>
        <taxon>Physalacriaceae</taxon>
        <taxon>Armillaria</taxon>
    </lineage>
</organism>
<dbReference type="Gene3D" id="3.80.10.10">
    <property type="entry name" value="Ribonuclease Inhibitor"/>
    <property type="match status" value="1"/>
</dbReference>
<dbReference type="OrthoDB" id="3070253at2759"/>
<protein>
    <recommendedName>
        <fullName evidence="3">F-box domain-containing protein</fullName>
    </recommendedName>
</protein>
<gene>
    <name evidence="1" type="ORF">ARMOST_16674</name>
</gene>